<dbReference type="RefSeq" id="XP_007752004.1">
    <property type="nucleotide sequence ID" value="XM_007753814.1"/>
</dbReference>
<dbReference type="PANTHER" id="PTHR43872:SF1">
    <property type="entry name" value="MONOOXYGENASE, PUTATIVE (AFU_ORTHOLOGUE AFUA_8G02570)-RELATED"/>
    <property type="match status" value="1"/>
</dbReference>
<evidence type="ECO:0000313" key="3">
    <source>
        <dbReference type="EMBL" id="EXJ53472.1"/>
    </source>
</evidence>
<comment type="cofactor">
    <cofactor evidence="1">
        <name>FAD</name>
        <dbReference type="ChEBI" id="CHEBI:57692"/>
    </cofactor>
</comment>
<accession>W9VCY8</accession>
<organism evidence="3 4">
    <name type="scientific">Cladophialophora psammophila CBS 110553</name>
    <dbReference type="NCBI Taxonomy" id="1182543"/>
    <lineage>
        <taxon>Eukaryota</taxon>
        <taxon>Fungi</taxon>
        <taxon>Dikarya</taxon>
        <taxon>Ascomycota</taxon>
        <taxon>Pezizomycotina</taxon>
        <taxon>Eurotiomycetes</taxon>
        <taxon>Chaetothyriomycetidae</taxon>
        <taxon>Chaetothyriales</taxon>
        <taxon>Herpotrichiellaceae</taxon>
        <taxon>Cladophialophora</taxon>
    </lineage>
</organism>
<dbReference type="Proteomes" id="UP000019471">
    <property type="component" value="Unassembled WGS sequence"/>
</dbReference>
<dbReference type="EMBL" id="AMGX01000045">
    <property type="protein sequence ID" value="EXJ53472.1"/>
    <property type="molecule type" value="Genomic_DNA"/>
</dbReference>
<dbReference type="InterPro" id="IPR051820">
    <property type="entry name" value="FAD-binding_MO"/>
</dbReference>
<dbReference type="SUPFAM" id="SSF51905">
    <property type="entry name" value="FAD/NAD(P)-binding domain"/>
    <property type="match status" value="1"/>
</dbReference>
<dbReference type="eggNOG" id="KOG1399">
    <property type="taxonomic scope" value="Eukaryota"/>
</dbReference>
<dbReference type="GO" id="GO:0004497">
    <property type="term" value="F:monooxygenase activity"/>
    <property type="evidence" value="ECO:0007669"/>
    <property type="project" value="UniProtKB-KW"/>
</dbReference>
<reference evidence="3 4" key="1">
    <citation type="submission" date="2013-03" db="EMBL/GenBank/DDBJ databases">
        <title>The Genome Sequence of Cladophialophora psammophila CBS 110553.</title>
        <authorList>
            <consortium name="The Broad Institute Genomics Platform"/>
            <person name="Cuomo C."/>
            <person name="de Hoog S."/>
            <person name="Gorbushina A."/>
            <person name="Walker B."/>
            <person name="Young S.K."/>
            <person name="Zeng Q."/>
            <person name="Gargeya S."/>
            <person name="Fitzgerald M."/>
            <person name="Haas B."/>
            <person name="Abouelleil A."/>
            <person name="Allen A.W."/>
            <person name="Alvarado L."/>
            <person name="Arachchi H.M."/>
            <person name="Berlin A.M."/>
            <person name="Chapman S.B."/>
            <person name="Gainer-Dewar J."/>
            <person name="Goldberg J."/>
            <person name="Griggs A."/>
            <person name="Gujja S."/>
            <person name="Hansen M."/>
            <person name="Howarth C."/>
            <person name="Imamovic A."/>
            <person name="Ireland A."/>
            <person name="Larimer J."/>
            <person name="McCowan C."/>
            <person name="Murphy C."/>
            <person name="Pearson M."/>
            <person name="Poon T.W."/>
            <person name="Priest M."/>
            <person name="Roberts A."/>
            <person name="Saif S."/>
            <person name="Shea T."/>
            <person name="Sisk P."/>
            <person name="Sykes S."/>
            <person name="Wortman J."/>
            <person name="Nusbaum C."/>
            <person name="Birren B."/>
        </authorList>
    </citation>
    <scope>NUCLEOTIDE SEQUENCE [LARGE SCALE GENOMIC DNA]</scope>
    <source>
        <strain evidence="3 4">CBS 110553</strain>
    </source>
</reference>
<dbReference type="HOGENOM" id="CLU_1402293_0_0_1"/>
<evidence type="ECO:0000256" key="2">
    <source>
        <dbReference type="ARBA" id="ARBA00023033"/>
    </source>
</evidence>
<protein>
    <submittedName>
        <fullName evidence="3">Uncharacterized protein</fullName>
    </submittedName>
</protein>
<name>W9VCY8_9EURO</name>
<evidence type="ECO:0000313" key="4">
    <source>
        <dbReference type="Proteomes" id="UP000019471"/>
    </source>
</evidence>
<proteinExistence type="predicted"/>
<comment type="caution">
    <text evidence="3">The sequence shown here is derived from an EMBL/GenBank/DDBJ whole genome shotgun (WGS) entry which is preliminary data.</text>
</comment>
<dbReference type="PANTHER" id="PTHR43872">
    <property type="entry name" value="MONOOXYGENASE, PUTATIVE (AFU_ORTHOLOGUE AFUA_8G02570)-RELATED"/>
    <property type="match status" value="1"/>
</dbReference>
<dbReference type="InterPro" id="IPR036188">
    <property type="entry name" value="FAD/NAD-bd_sf"/>
</dbReference>
<dbReference type="OrthoDB" id="66881at2759"/>
<keyword evidence="2" id="KW-0503">Monooxygenase</keyword>
<evidence type="ECO:0000256" key="1">
    <source>
        <dbReference type="ARBA" id="ARBA00001974"/>
    </source>
</evidence>
<sequence>MAIIGSGATAITLLPNLADKAAHVTILQRSPSYIISIHNRGKAAWIEKYFPTWMAYRLNRFKFLLTGFLFYNYCRKFPSAAKRKLRSATEKLLPESVPLSPHFEPRYNPWEQRLCLCPDGDFFRCLRENKASVATGKISAVKEDGILLESGEMLEADTIVTADLARPPSGILSVLCVTIIQVPYTLRNCLALNI</sequence>
<dbReference type="AlphaFoldDB" id="W9VCY8"/>
<dbReference type="Gene3D" id="3.50.50.60">
    <property type="entry name" value="FAD/NAD(P)-binding domain"/>
    <property type="match status" value="1"/>
</dbReference>
<gene>
    <name evidence="3" type="ORF">A1O5_13248</name>
</gene>
<dbReference type="GeneID" id="19197931"/>
<keyword evidence="2" id="KW-0560">Oxidoreductase</keyword>
<keyword evidence="4" id="KW-1185">Reference proteome</keyword>